<dbReference type="Pfam" id="PF22124">
    <property type="entry name" value="Glyco_hydro_95_cat"/>
    <property type="match status" value="1"/>
</dbReference>
<dbReference type="PANTHER" id="PTHR31084">
    <property type="entry name" value="ALPHA-L-FUCOSIDASE 2"/>
    <property type="match status" value="1"/>
</dbReference>
<reference evidence="3" key="1">
    <citation type="submission" date="2015-01" db="EMBL/GenBank/DDBJ databases">
        <authorList>
            <person name="MANFREDI Pablo"/>
        </authorList>
    </citation>
    <scope>NUCLEOTIDE SEQUENCE [LARGE SCALE GENOMIC DNA]</scope>
    <source>
        <strain evidence="3">Cc11</strain>
    </source>
</reference>
<dbReference type="Gene3D" id="1.50.10.10">
    <property type="match status" value="1"/>
</dbReference>
<dbReference type="SUPFAM" id="SSF48208">
    <property type="entry name" value="Six-hairpin glycosidases"/>
    <property type="match status" value="1"/>
</dbReference>
<evidence type="ECO:0000313" key="2">
    <source>
        <dbReference type="EMBL" id="CEN46909.1"/>
    </source>
</evidence>
<evidence type="ECO:0000259" key="1">
    <source>
        <dbReference type="Pfam" id="PF22124"/>
    </source>
</evidence>
<dbReference type="EMBL" id="CDOK01000029">
    <property type="protein sequence ID" value="CEN46909.1"/>
    <property type="molecule type" value="Genomic_DNA"/>
</dbReference>
<dbReference type="AlphaFoldDB" id="A0A0B7I894"/>
<evidence type="ECO:0000313" key="3">
    <source>
        <dbReference type="Proteomes" id="UP000039370"/>
    </source>
</evidence>
<dbReference type="InterPro" id="IPR008928">
    <property type="entry name" value="6-hairpin_glycosidase_sf"/>
</dbReference>
<dbReference type="Proteomes" id="UP000039370">
    <property type="component" value="Unassembled WGS sequence"/>
</dbReference>
<accession>A0A0B7I894</accession>
<feature type="domain" description="Glycosyl hydrolase family 95 catalytic" evidence="1">
    <location>
        <begin position="1"/>
        <end position="137"/>
    </location>
</feature>
<dbReference type="InterPro" id="IPR012341">
    <property type="entry name" value="6hp_glycosidase-like_sf"/>
</dbReference>
<sequence length="155" mass="17953">MNYWLAEVTNLSDLAEPLLRFTKNLVPNGKKTAKAYYNAEGWVAHVVSNPWFFTSPGEGASWGSTLTGGAWLCQHIWEHYQFTQNIDFLKEYYFVLKEAAHFFEDMLIKEPKSGYWVTAPSNSPENAYYLPELKRRKKTTRIHVYGTNNGYANRT</sequence>
<dbReference type="GO" id="GO:0005975">
    <property type="term" value="P:carbohydrate metabolic process"/>
    <property type="evidence" value="ECO:0007669"/>
    <property type="project" value="InterPro"/>
</dbReference>
<dbReference type="PANTHER" id="PTHR31084:SF19">
    <property type="entry name" value="GLYCOSYL HYDROLASE FAMILY 95 N-TERMINAL DOMAIN-CONTAINING PROTEIN"/>
    <property type="match status" value="1"/>
</dbReference>
<proteinExistence type="predicted"/>
<organism evidence="2 3">
    <name type="scientific">Capnocytophaga canimorsus</name>
    <dbReference type="NCBI Taxonomy" id="28188"/>
    <lineage>
        <taxon>Bacteria</taxon>
        <taxon>Pseudomonadati</taxon>
        <taxon>Bacteroidota</taxon>
        <taxon>Flavobacteriia</taxon>
        <taxon>Flavobacteriales</taxon>
        <taxon>Flavobacteriaceae</taxon>
        <taxon>Capnocytophaga</taxon>
    </lineage>
</organism>
<gene>
    <name evidence="2" type="ORF">CCAN11_1240005</name>
</gene>
<dbReference type="GO" id="GO:0004560">
    <property type="term" value="F:alpha-L-fucosidase activity"/>
    <property type="evidence" value="ECO:0007669"/>
    <property type="project" value="TreeGrafter"/>
</dbReference>
<protein>
    <recommendedName>
        <fullName evidence="1">Glycosyl hydrolase family 95 catalytic domain-containing protein</fullName>
    </recommendedName>
</protein>
<name>A0A0B7I894_9FLAO</name>
<dbReference type="InterPro" id="IPR054363">
    <property type="entry name" value="GH95_cat"/>
</dbReference>